<feature type="domain" description="Sulfotransferase" evidence="3">
    <location>
        <begin position="4"/>
        <end position="180"/>
    </location>
</feature>
<dbReference type="OrthoDB" id="9075305at2"/>
<dbReference type="InterPro" id="IPR027417">
    <property type="entry name" value="P-loop_NTPase"/>
</dbReference>
<dbReference type="InterPro" id="IPR000863">
    <property type="entry name" value="Sulfotransferase_dom"/>
</dbReference>
<evidence type="ECO:0000256" key="2">
    <source>
        <dbReference type="ARBA" id="ARBA00023180"/>
    </source>
</evidence>
<dbReference type="Proteomes" id="UP000001844">
    <property type="component" value="Chromosome"/>
</dbReference>
<dbReference type="Gene3D" id="3.40.50.300">
    <property type="entry name" value="P-loop containing nucleotide triphosphate hydrolases"/>
    <property type="match status" value="1"/>
</dbReference>
<evidence type="ECO:0000259" key="3">
    <source>
        <dbReference type="Pfam" id="PF00685"/>
    </source>
</evidence>
<gene>
    <name evidence="4" type="ordered locus">Nhal_3319</name>
</gene>
<name>D5C0N9_NITHN</name>
<dbReference type="GO" id="GO:0008146">
    <property type="term" value="F:sulfotransferase activity"/>
    <property type="evidence" value="ECO:0007669"/>
    <property type="project" value="InterPro"/>
</dbReference>
<dbReference type="RefSeq" id="WP_013034211.1">
    <property type="nucleotide sequence ID" value="NC_013960.1"/>
</dbReference>
<dbReference type="STRING" id="472759.Nhal_3319"/>
<sequence length="271" mass="31747">MLPAFIIIGTMKGGTSSLYHYLDKHPDIGMSSIKETDFFRTNEDYAKGIEWYKNLFDKKAKILGEASPNYTKRHLFPGVPERMYAVLPRVKLIYLLRDPIERIVSHYIHSYSHRRERSSFIEAITKPNNNYILTSKYFYQLQVFIERFSSENILLIESEELRKNTDKVINIILEFIGADLCFHSHFFEKHFHQSSEKLRRPSIVLYASRYIKNAKARKVLTFLLPLLPKKKGLIEPPVISTENRNILIEHLSPDIEKLRAYSGLSFSSWSL</sequence>
<dbReference type="PANTHER" id="PTHR10605:SF56">
    <property type="entry name" value="BIFUNCTIONAL HEPARAN SULFATE N-DEACETYLASE_N-SULFOTRANSFERASE"/>
    <property type="match status" value="1"/>
</dbReference>
<evidence type="ECO:0000313" key="5">
    <source>
        <dbReference type="Proteomes" id="UP000001844"/>
    </source>
</evidence>
<organism evidence="4 5">
    <name type="scientific">Nitrosococcus halophilus (strain Nc4)</name>
    <dbReference type="NCBI Taxonomy" id="472759"/>
    <lineage>
        <taxon>Bacteria</taxon>
        <taxon>Pseudomonadati</taxon>
        <taxon>Pseudomonadota</taxon>
        <taxon>Gammaproteobacteria</taxon>
        <taxon>Chromatiales</taxon>
        <taxon>Chromatiaceae</taxon>
        <taxon>Nitrosococcus</taxon>
    </lineage>
</organism>
<keyword evidence="5" id="KW-1185">Reference proteome</keyword>
<dbReference type="HOGENOM" id="CLU_017703_1_1_6"/>
<dbReference type="SUPFAM" id="SSF52540">
    <property type="entry name" value="P-loop containing nucleoside triphosphate hydrolases"/>
    <property type="match status" value="1"/>
</dbReference>
<dbReference type="EMBL" id="CP001798">
    <property type="protein sequence ID" value="ADE16362.1"/>
    <property type="molecule type" value="Genomic_DNA"/>
</dbReference>
<dbReference type="InterPro" id="IPR037359">
    <property type="entry name" value="NST/OST"/>
</dbReference>
<reference evidence="5" key="1">
    <citation type="submission" date="2010-04" db="EMBL/GenBank/DDBJ databases">
        <title>Complete genome sequence of Nitrosococcus halophilus Nc4, a salt-adapted, aerobic obligate ammonia-oxidizing sulfur purple bacterium.</title>
        <authorList>
            <consortium name="US DOE Joint Genome Institute"/>
            <person name="Campbell M.A."/>
            <person name="Malfatti S.A."/>
            <person name="Chain P.S.G."/>
            <person name="Heidelberg J.F."/>
            <person name="Ward B.B."/>
            <person name="Klotz M.G."/>
        </authorList>
    </citation>
    <scope>NUCLEOTIDE SEQUENCE [LARGE SCALE GENOMIC DNA]</scope>
    <source>
        <strain evidence="5">Nc4</strain>
    </source>
</reference>
<dbReference type="Pfam" id="PF00685">
    <property type="entry name" value="Sulfotransfer_1"/>
    <property type="match status" value="1"/>
</dbReference>
<dbReference type="AlphaFoldDB" id="D5C0N9"/>
<dbReference type="KEGG" id="nhl:Nhal_3319"/>
<dbReference type="eggNOG" id="COG0457">
    <property type="taxonomic scope" value="Bacteria"/>
</dbReference>
<evidence type="ECO:0000256" key="1">
    <source>
        <dbReference type="ARBA" id="ARBA00022679"/>
    </source>
</evidence>
<protein>
    <submittedName>
        <fullName evidence="4">Sulfotransferase</fullName>
    </submittedName>
</protein>
<dbReference type="PANTHER" id="PTHR10605">
    <property type="entry name" value="HEPARAN SULFATE SULFOTRANSFERASE"/>
    <property type="match status" value="1"/>
</dbReference>
<evidence type="ECO:0000313" key="4">
    <source>
        <dbReference type="EMBL" id="ADE16362.1"/>
    </source>
</evidence>
<proteinExistence type="predicted"/>
<keyword evidence="1" id="KW-0808">Transferase</keyword>
<keyword evidence="2" id="KW-0325">Glycoprotein</keyword>
<accession>D5C0N9</accession>